<evidence type="ECO:0000313" key="3">
    <source>
        <dbReference type="Proteomes" id="UP001221757"/>
    </source>
</evidence>
<organism evidence="2 3">
    <name type="scientific">Mycena rosella</name>
    <name type="common">Pink bonnet</name>
    <name type="synonym">Agaricus rosellus</name>
    <dbReference type="NCBI Taxonomy" id="1033263"/>
    <lineage>
        <taxon>Eukaryota</taxon>
        <taxon>Fungi</taxon>
        <taxon>Dikarya</taxon>
        <taxon>Basidiomycota</taxon>
        <taxon>Agaricomycotina</taxon>
        <taxon>Agaricomycetes</taxon>
        <taxon>Agaricomycetidae</taxon>
        <taxon>Agaricales</taxon>
        <taxon>Marasmiineae</taxon>
        <taxon>Mycenaceae</taxon>
        <taxon>Mycena</taxon>
    </lineage>
</organism>
<feature type="compositionally biased region" description="Low complexity" evidence="1">
    <location>
        <begin position="95"/>
        <end position="140"/>
    </location>
</feature>
<feature type="region of interest" description="Disordered" evidence="1">
    <location>
        <begin position="93"/>
        <end position="176"/>
    </location>
</feature>
<protein>
    <submittedName>
        <fullName evidence="2">Uncharacterized protein</fullName>
    </submittedName>
</protein>
<name>A0AAD7DQK3_MYCRO</name>
<gene>
    <name evidence="2" type="ORF">B0H17DRAFT_1053186</name>
</gene>
<proteinExistence type="predicted"/>
<dbReference type="Proteomes" id="UP001221757">
    <property type="component" value="Unassembled WGS sequence"/>
</dbReference>
<dbReference type="EMBL" id="JARKIE010000033">
    <property type="protein sequence ID" value="KAJ7696830.1"/>
    <property type="molecule type" value="Genomic_DNA"/>
</dbReference>
<sequence>MFVFPSTEVSVAQCQPTLLTFGGGSPPYIINLVDGNDPTNTLVSFGSFSNTSFTWTTLEPAGTSLLLTIRDSIGETQSSATFTVGNGGNDACLHTSSSASSPSSSGSSASKPVSTSTSTVTSVSETVSTTTSTTATSITPTAPPSTTPTAPSSSKPASSTGGSSLSVSAPAPTSSGGALPTGIPGAAALGALGAIVAALL</sequence>
<comment type="caution">
    <text evidence="2">The sequence shown here is derived from an EMBL/GenBank/DDBJ whole genome shotgun (WGS) entry which is preliminary data.</text>
</comment>
<accession>A0AAD7DQK3</accession>
<evidence type="ECO:0000256" key="1">
    <source>
        <dbReference type="SAM" id="MobiDB-lite"/>
    </source>
</evidence>
<dbReference type="AlphaFoldDB" id="A0AAD7DQK3"/>
<reference evidence="2" key="1">
    <citation type="submission" date="2023-03" db="EMBL/GenBank/DDBJ databases">
        <title>Massive genome expansion in bonnet fungi (Mycena s.s.) driven by repeated elements and novel gene families across ecological guilds.</title>
        <authorList>
            <consortium name="Lawrence Berkeley National Laboratory"/>
            <person name="Harder C.B."/>
            <person name="Miyauchi S."/>
            <person name="Viragh M."/>
            <person name="Kuo A."/>
            <person name="Thoen E."/>
            <person name="Andreopoulos B."/>
            <person name="Lu D."/>
            <person name="Skrede I."/>
            <person name="Drula E."/>
            <person name="Henrissat B."/>
            <person name="Morin E."/>
            <person name="Kohler A."/>
            <person name="Barry K."/>
            <person name="LaButti K."/>
            <person name="Morin E."/>
            <person name="Salamov A."/>
            <person name="Lipzen A."/>
            <person name="Mereny Z."/>
            <person name="Hegedus B."/>
            <person name="Baldrian P."/>
            <person name="Stursova M."/>
            <person name="Weitz H."/>
            <person name="Taylor A."/>
            <person name="Grigoriev I.V."/>
            <person name="Nagy L.G."/>
            <person name="Martin F."/>
            <person name="Kauserud H."/>
        </authorList>
    </citation>
    <scope>NUCLEOTIDE SEQUENCE</scope>
    <source>
        <strain evidence="2">CBHHK067</strain>
    </source>
</reference>
<keyword evidence="3" id="KW-1185">Reference proteome</keyword>
<evidence type="ECO:0000313" key="2">
    <source>
        <dbReference type="EMBL" id="KAJ7696830.1"/>
    </source>
</evidence>
<feature type="compositionally biased region" description="Low complexity" evidence="1">
    <location>
        <begin position="147"/>
        <end position="176"/>
    </location>
</feature>